<dbReference type="Proteomes" id="UP000309676">
    <property type="component" value="Unassembled WGS sequence"/>
</dbReference>
<dbReference type="EMBL" id="VCIW01000007">
    <property type="protein sequence ID" value="TLS51906.1"/>
    <property type="molecule type" value="Genomic_DNA"/>
</dbReference>
<dbReference type="InterPro" id="IPR036582">
    <property type="entry name" value="Mao_N_sf"/>
</dbReference>
<dbReference type="Gene3D" id="3.20.20.80">
    <property type="entry name" value="Glycosidases"/>
    <property type="match status" value="1"/>
</dbReference>
<organism evidence="3 4">
    <name type="scientific">Paenibacillus antri</name>
    <dbReference type="NCBI Taxonomy" id="2582848"/>
    <lineage>
        <taxon>Bacteria</taxon>
        <taxon>Bacillati</taxon>
        <taxon>Bacillota</taxon>
        <taxon>Bacilli</taxon>
        <taxon>Bacillales</taxon>
        <taxon>Paenibacillaceae</taxon>
        <taxon>Paenibacillus</taxon>
    </lineage>
</organism>
<dbReference type="Pfam" id="PF00704">
    <property type="entry name" value="Glyco_hydro_18"/>
    <property type="match status" value="1"/>
</dbReference>
<evidence type="ECO:0000259" key="2">
    <source>
        <dbReference type="PROSITE" id="PS51910"/>
    </source>
</evidence>
<dbReference type="PANTHER" id="PTHR46066">
    <property type="entry name" value="CHITINASE DOMAIN-CONTAINING PROTEIN 1 FAMILY MEMBER"/>
    <property type="match status" value="1"/>
</dbReference>
<dbReference type="Gene3D" id="3.30.457.10">
    <property type="entry name" value="Copper amine oxidase-like, N-terminal domain"/>
    <property type="match status" value="1"/>
</dbReference>
<dbReference type="InterPro" id="IPR001223">
    <property type="entry name" value="Glyco_hydro18_cat"/>
</dbReference>
<dbReference type="InterPro" id="IPR012854">
    <property type="entry name" value="Cu_amine_oxidase-like_N"/>
</dbReference>
<dbReference type="PANTHER" id="PTHR46066:SF2">
    <property type="entry name" value="CHITINASE DOMAIN-CONTAINING PROTEIN 1"/>
    <property type="match status" value="1"/>
</dbReference>
<reference evidence="3 4" key="1">
    <citation type="submission" date="2019-05" db="EMBL/GenBank/DDBJ databases">
        <authorList>
            <person name="Narsing Rao M.P."/>
            <person name="Li W.J."/>
        </authorList>
    </citation>
    <scope>NUCLEOTIDE SEQUENCE [LARGE SCALE GENOMIC DNA]</scope>
    <source>
        <strain evidence="3 4">SYSU_K30003</strain>
    </source>
</reference>
<feature type="signal peptide" evidence="1">
    <location>
        <begin position="1"/>
        <end position="31"/>
    </location>
</feature>
<gene>
    <name evidence="3" type="ORF">FE782_13470</name>
</gene>
<evidence type="ECO:0000313" key="3">
    <source>
        <dbReference type="EMBL" id="TLS51906.1"/>
    </source>
</evidence>
<dbReference type="Pfam" id="PF07833">
    <property type="entry name" value="Cu_amine_oxidN1"/>
    <property type="match status" value="1"/>
</dbReference>
<proteinExistence type="predicted"/>
<sequence>MNSSFREKAKRLAAVTLAACAGLCGSATAMAQAGGPAEQSVTILLDDYPLPLPLAPTIVDGTTMVPFRAISEALGITVEWQEETRSIAAADPTDGKVVELTLGSNVARVGGIDTELRVAPMSVDGSTLIPLAFFSQQFGANVSWDAATRTVSIDSPPRQLRTMAFYAISSFREAPLASSFDAVAFGWGRLDESSNFTLEGKDFYWPEPAGDVTPQSLVDGVTEQGRDPYFMVFASDAAGELTAVLEDETLAEGTIERIVDTAAERRFSGVLLDFEGLGLTGDAEAVQESYNSFVRKLDSAADARGLRLAVAVHPPNGAYRGYDYKTLATLSDEMIVMAYAYEGEKGPEPMKRVDEAIRRTLNDVPAEKLLLGISMGSENADSLGAKIGLAKRYGLRGIAMWRLGLIGEEASQVIRAEVRE</sequence>
<keyword evidence="4" id="KW-1185">Reference proteome</keyword>
<accession>A0A5R9GC46</accession>
<dbReference type="SUPFAM" id="SSF55383">
    <property type="entry name" value="Copper amine oxidase, domain N"/>
    <property type="match status" value="2"/>
</dbReference>
<dbReference type="GO" id="GO:0005975">
    <property type="term" value="P:carbohydrate metabolic process"/>
    <property type="evidence" value="ECO:0007669"/>
    <property type="project" value="InterPro"/>
</dbReference>
<evidence type="ECO:0000313" key="4">
    <source>
        <dbReference type="Proteomes" id="UP000309676"/>
    </source>
</evidence>
<dbReference type="GO" id="GO:0016787">
    <property type="term" value="F:hydrolase activity"/>
    <property type="evidence" value="ECO:0007669"/>
    <property type="project" value="UniProtKB-KW"/>
</dbReference>
<dbReference type="SUPFAM" id="SSF51445">
    <property type="entry name" value="(Trans)glycosidases"/>
    <property type="match status" value="1"/>
</dbReference>
<feature type="chain" id="PRO_5024338366" evidence="1">
    <location>
        <begin position="32"/>
        <end position="420"/>
    </location>
</feature>
<dbReference type="OrthoDB" id="9769314at2"/>
<comment type="caution">
    <text evidence="3">The sequence shown here is derived from an EMBL/GenBank/DDBJ whole genome shotgun (WGS) entry which is preliminary data.</text>
</comment>
<name>A0A5R9GC46_9BACL</name>
<feature type="domain" description="GH18" evidence="2">
    <location>
        <begin position="160"/>
        <end position="420"/>
    </location>
</feature>
<dbReference type="InterPro" id="IPR017853">
    <property type="entry name" value="GH"/>
</dbReference>
<dbReference type="AlphaFoldDB" id="A0A5R9GC46"/>
<keyword evidence="1" id="KW-0732">Signal</keyword>
<protein>
    <submittedName>
        <fullName evidence="3">Glycosyl hydrolase</fullName>
    </submittedName>
</protein>
<evidence type="ECO:0000256" key="1">
    <source>
        <dbReference type="SAM" id="SignalP"/>
    </source>
</evidence>
<keyword evidence="3" id="KW-0378">Hydrolase</keyword>
<dbReference type="PROSITE" id="PS51910">
    <property type="entry name" value="GH18_2"/>
    <property type="match status" value="1"/>
</dbReference>